<keyword evidence="3" id="KW-1185">Reference proteome</keyword>
<dbReference type="InterPro" id="IPR003489">
    <property type="entry name" value="RHF/RaiA"/>
</dbReference>
<gene>
    <name evidence="2" type="ORF">CF165_27285</name>
</gene>
<proteinExistence type="predicted"/>
<organism evidence="2 3">
    <name type="scientific">Amycolatopsis vastitatis</name>
    <dbReference type="NCBI Taxonomy" id="1905142"/>
    <lineage>
        <taxon>Bacteria</taxon>
        <taxon>Bacillati</taxon>
        <taxon>Actinomycetota</taxon>
        <taxon>Actinomycetes</taxon>
        <taxon>Pseudonocardiales</taxon>
        <taxon>Pseudonocardiaceae</taxon>
        <taxon>Amycolatopsis</taxon>
    </lineage>
</organism>
<evidence type="ECO:0000313" key="3">
    <source>
        <dbReference type="Proteomes" id="UP000215199"/>
    </source>
</evidence>
<dbReference type="Pfam" id="PF02482">
    <property type="entry name" value="Ribosomal_S30AE"/>
    <property type="match status" value="1"/>
</dbReference>
<dbReference type="AlphaFoldDB" id="A0A229SZK3"/>
<accession>A0A229SZK3</accession>
<dbReference type="Gene3D" id="3.30.160.100">
    <property type="entry name" value="Ribosome hibernation promotion factor-like"/>
    <property type="match status" value="1"/>
</dbReference>
<protein>
    <submittedName>
        <fullName evidence="2">Ribosomal subunit interface protein</fullName>
    </submittedName>
</protein>
<dbReference type="OrthoDB" id="121633at2"/>
<feature type="region of interest" description="Disordered" evidence="1">
    <location>
        <begin position="94"/>
        <end position="119"/>
    </location>
</feature>
<reference evidence="3" key="1">
    <citation type="submission" date="2017-07" db="EMBL/GenBank/DDBJ databases">
        <title>Comparative genome mining reveals phylogenetic distribution patterns of secondary metabolites in Amycolatopsis.</title>
        <authorList>
            <person name="Adamek M."/>
            <person name="Alanjary M."/>
            <person name="Sales-Ortells H."/>
            <person name="Goodfellow M."/>
            <person name="Bull A.T."/>
            <person name="Kalinowski J."/>
            <person name="Ziemert N."/>
        </authorList>
    </citation>
    <scope>NUCLEOTIDE SEQUENCE [LARGE SCALE GENOMIC DNA]</scope>
    <source>
        <strain evidence="3">H5</strain>
    </source>
</reference>
<dbReference type="InterPro" id="IPR036567">
    <property type="entry name" value="RHF-like"/>
</dbReference>
<dbReference type="EMBL" id="NMUL01000030">
    <property type="protein sequence ID" value="OXM64054.1"/>
    <property type="molecule type" value="Genomic_DNA"/>
</dbReference>
<comment type="caution">
    <text evidence="2">The sequence shown here is derived from an EMBL/GenBank/DDBJ whole genome shotgun (WGS) entry which is preliminary data.</text>
</comment>
<dbReference type="Proteomes" id="UP000215199">
    <property type="component" value="Unassembled WGS sequence"/>
</dbReference>
<sequence>MQIQISTDKNVHGSDELIQRLEAELQSTLSRFSDHITRLEVHLSDEVSTGAGSVDRRCVIEARPEGRPAVAVTHHAGSVDEACHGAIRKLESVLETKSGRTDHRKGGDSIRHMTEDGPR</sequence>
<evidence type="ECO:0000313" key="2">
    <source>
        <dbReference type="EMBL" id="OXM64054.1"/>
    </source>
</evidence>
<dbReference type="RefSeq" id="WP_093950423.1">
    <property type="nucleotide sequence ID" value="NZ_NMUL01000030.1"/>
</dbReference>
<name>A0A229SZK3_9PSEU</name>
<dbReference type="SUPFAM" id="SSF69754">
    <property type="entry name" value="Ribosome binding protein Y (YfiA homologue)"/>
    <property type="match status" value="1"/>
</dbReference>
<evidence type="ECO:0000256" key="1">
    <source>
        <dbReference type="SAM" id="MobiDB-lite"/>
    </source>
</evidence>